<reference evidence="6 7" key="1">
    <citation type="submission" date="2021-05" db="EMBL/GenBank/DDBJ databases">
        <title>Novel Bacillus species.</title>
        <authorList>
            <person name="Liu G."/>
        </authorList>
    </citation>
    <scope>NUCLEOTIDE SEQUENCE [LARGE SCALE GENOMIC DNA]</scope>
    <source>
        <strain evidence="6 7">FJAT-49682</strain>
    </source>
</reference>
<sequence length="190" mass="21195">MSRRMKIDLSMILQKATKLVDEKGIDQLSLGELAEELGIRPPSLYNHLDGLNELKQKLAIHGLKQLYEHMLQAAVGRSGDDAIHALSKAYIKFVRTHPGLYDATNRFPDSADKELQQAQESVVQLVVQVLQAYNLKEDITVHMVRGLRSILHGFTSIEQMGGFGMPLDVDESFSILINTFIKGIHSVSEA</sequence>
<dbReference type="Gene3D" id="1.10.357.10">
    <property type="entry name" value="Tetracycline Repressor, domain 2"/>
    <property type="match status" value="1"/>
</dbReference>
<dbReference type="Proteomes" id="UP000676456">
    <property type="component" value="Unassembled WGS sequence"/>
</dbReference>
<evidence type="ECO:0000313" key="7">
    <source>
        <dbReference type="Proteomes" id="UP000676456"/>
    </source>
</evidence>
<evidence type="ECO:0000256" key="3">
    <source>
        <dbReference type="ARBA" id="ARBA00023163"/>
    </source>
</evidence>
<dbReference type="SUPFAM" id="SSF46689">
    <property type="entry name" value="Homeodomain-like"/>
    <property type="match status" value="1"/>
</dbReference>
<dbReference type="PROSITE" id="PS50977">
    <property type="entry name" value="HTH_TETR_2"/>
    <property type="match status" value="1"/>
</dbReference>
<keyword evidence="7" id="KW-1185">Reference proteome</keyword>
<dbReference type="Pfam" id="PF13305">
    <property type="entry name" value="TetR_C_33"/>
    <property type="match status" value="1"/>
</dbReference>
<protein>
    <submittedName>
        <fullName evidence="6">WHG domain-containing protein</fullName>
    </submittedName>
</protein>
<evidence type="ECO:0000313" key="6">
    <source>
        <dbReference type="EMBL" id="MBS4221280.1"/>
    </source>
</evidence>
<dbReference type="RefSeq" id="WP_213096321.1">
    <property type="nucleotide sequence ID" value="NZ_JAGYPH010000001.1"/>
</dbReference>
<dbReference type="EMBL" id="JAGYPN010000001">
    <property type="protein sequence ID" value="MBS4221280.1"/>
    <property type="molecule type" value="Genomic_DNA"/>
</dbReference>
<keyword evidence="2 4" id="KW-0238">DNA-binding</keyword>
<proteinExistence type="predicted"/>
<dbReference type="InterPro" id="IPR036271">
    <property type="entry name" value="Tet_transcr_reg_TetR-rel_C_sf"/>
</dbReference>
<keyword evidence="3" id="KW-0804">Transcription</keyword>
<keyword evidence="1" id="KW-0805">Transcription regulation</keyword>
<organism evidence="6 7">
    <name type="scientific">Lederbergia citrea</name>
    <dbReference type="NCBI Taxonomy" id="2833581"/>
    <lineage>
        <taxon>Bacteria</taxon>
        <taxon>Bacillati</taxon>
        <taxon>Bacillota</taxon>
        <taxon>Bacilli</taxon>
        <taxon>Bacillales</taxon>
        <taxon>Bacillaceae</taxon>
        <taxon>Lederbergia</taxon>
    </lineage>
</organism>
<dbReference type="InterPro" id="IPR025996">
    <property type="entry name" value="MT1864/Rv1816-like_C"/>
</dbReference>
<evidence type="ECO:0000259" key="5">
    <source>
        <dbReference type="PROSITE" id="PS50977"/>
    </source>
</evidence>
<dbReference type="InterPro" id="IPR001647">
    <property type="entry name" value="HTH_TetR"/>
</dbReference>
<dbReference type="Gene3D" id="1.10.10.60">
    <property type="entry name" value="Homeodomain-like"/>
    <property type="match status" value="1"/>
</dbReference>
<feature type="domain" description="HTH tetR-type" evidence="5">
    <location>
        <begin position="6"/>
        <end position="66"/>
    </location>
</feature>
<comment type="caution">
    <text evidence="6">The sequence shown here is derived from an EMBL/GenBank/DDBJ whole genome shotgun (WGS) entry which is preliminary data.</text>
</comment>
<accession>A0A942Z3E7</accession>
<name>A0A942Z3E7_9BACI</name>
<dbReference type="Pfam" id="PF00440">
    <property type="entry name" value="TetR_N"/>
    <property type="match status" value="1"/>
</dbReference>
<dbReference type="AlphaFoldDB" id="A0A942Z3E7"/>
<gene>
    <name evidence="6" type="ORF">KHA91_00740</name>
</gene>
<evidence type="ECO:0000256" key="2">
    <source>
        <dbReference type="ARBA" id="ARBA00023125"/>
    </source>
</evidence>
<dbReference type="GO" id="GO:0003677">
    <property type="term" value="F:DNA binding"/>
    <property type="evidence" value="ECO:0007669"/>
    <property type="project" value="UniProtKB-UniRule"/>
</dbReference>
<dbReference type="SUPFAM" id="SSF48498">
    <property type="entry name" value="Tetracyclin repressor-like, C-terminal domain"/>
    <property type="match status" value="1"/>
</dbReference>
<evidence type="ECO:0000256" key="1">
    <source>
        <dbReference type="ARBA" id="ARBA00023015"/>
    </source>
</evidence>
<evidence type="ECO:0000256" key="4">
    <source>
        <dbReference type="PROSITE-ProRule" id="PRU00335"/>
    </source>
</evidence>
<feature type="DNA-binding region" description="H-T-H motif" evidence="4">
    <location>
        <begin position="29"/>
        <end position="48"/>
    </location>
</feature>
<dbReference type="InterPro" id="IPR009057">
    <property type="entry name" value="Homeodomain-like_sf"/>
</dbReference>